<keyword evidence="2" id="KW-1185">Reference proteome</keyword>
<accession>A0A2P9AIQ9</accession>
<dbReference type="Proteomes" id="UP000245698">
    <property type="component" value="Unassembled WGS sequence"/>
</dbReference>
<protein>
    <submittedName>
        <fullName evidence="1">Uncharacterized protein</fullName>
    </submittedName>
</protein>
<reference evidence="2" key="1">
    <citation type="submission" date="2016-12" db="EMBL/GenBank/DDBJ databases">
        <authorList>
            <person name="Brunel B."/>
        </authorList>
    </citation>
    <scope>NUCLEOTIDE SEQUENCE [LARGE SCALE GENOMIC DNA]</scope>
</reference>
<name>A0A2P9AIQ9_9HYPH</name>
<dbReference type="AlphaFoldDB" id="A0A2P9AIQ9"/>
<gene>
    <name evidence="1" type="ORF">BQ8482_180236</name>
</gene>
<dbReference type="EMBL" id="FUIG01000024">
    <property type="protein sequence ID" value="SJM31008.1"/>
    <property type="molecule type" value="Genomic_DNA"/>
</dbReference>
<sequence>MRQKAVMTCEWDGFERLIENVAAAPKGHRPHARQHLTKSCTLRSSRRAPLNAPVGALRVFWGPP</sequence>
<proteinExistence type="predicted"/>
<evidence type="ECO:0000313" key="2">
    <source>
        <dbReference type="Proteomes" id="UP000245698"/>
    </source>
</evidence>
<organism evidence="1 2">
    <name type="scientific">Mesorhizobium delmotii</name>
    <dbReference type="NCBI Taxonomy" id="1631247"/>
    <lineage>
        <taxon>Bacteria</taxon>
        <taxon>Pseudomonadati</taxon>
        <taxon>Pseudomonadota</taxon>
        <taxon>Alphaproteobacteria</taxon>
        <taxon>Hyphomicrobiales</taxon>
        <taxon>Phyllobacteriaceae</taxon>
        <taxon>Mesorhizobium</taxon>
    </lineage>
</organism>
<evidence type="ECO:0000313" key="1">
    <source>
        <dbReference type="EMBL" id="SJM31008.1"/>
    </source>
</evidence>